<dbReference type="PANTHER" id="PTHR30065:SF8">
    <property type="entry name" value="FLAGELLAR BIOSYNTHETIC PROTEIN FLIR"/>
    <property type="match status" value="1"/>
</dbReference>
<feature type="transmembrane region" description="Helical" evidence="7">
    <location>
        <begin position="213"/>
        <end position="233"/>
    </location>
</feature>
<gene>
    <name evidence="8" type="ORF">C7455_10691</name>
</gene>
<dbReference type="GO" id="GO:0005886">
    <property type="term" value="C:plasma membrane"/>
    <property type="evidence" value="ECO:0007669"/>
    <property type="project" value="UniProtKB-SubCell"/>
</dbReference>
<keyword evidence="8" id="KW-0282">Flagellum</keyword>
<keyword evidence="8" id="KW-0969">Cilium</keyword>
<keyword evidence="5 7" id="KW-1133">Transmembrane helix</keyword>
<dbReference type="GO" id="GO:0006605">
    <property type="term" value="P:protein targeting"/>
    <property type="evidence" value="ECO:0007669"/>
    <property type="project" value="InterPro"/>
</dbReference>
<dbReference type="PRINTS" id="PR00953">
    <property type="entry name" value="TYPE3IMRPROT"/>
</dbReference>
<comment type="similarity">
    <text evidence="2">Belongs to the FliR/MopE/SpaR family.</text>
</comment>
<organism evidence="8 9">
    <name type="scientific">Roseicyclus mahoneyensis</name>
    <dbReference type="NCBI Taxonomy" id="164332"/>
    <lineage>
        <taxon>Bacteria</taxon>
        <taxon>Pseudomonadati</taxon>
        <taxon>Pseudomonadota</taxon>
        <taxon>Alphaproteobacteria</taxon>
        <taxon>Rhodobacterales</taxon>
        <taxon>Roseobacteraceae</taxon>
        <taxon>Roseicyclus</taxon>
    </lineage>
</organism>
<evidence type="ECO:0000256" key="5">
    <source>
        <dbReference type="ARBA" id="ARBA00022989"/>
    </source>
</evidence>
<evidence type="ECO:0000256" key="7">
    <source>
        <dbReference type="SAM" id="Phobius"/>
    </source>
</evidence>
<feature type="transmembrane region" description="Helical" evidence="7">
    <location>
        <begin position="82"/>
        <end position="107"/>
    </location>
</feature>
<evidence type="ECO:0000256" key="6">
    <source>
        <dbReference type="ARBA" id="ARBA00023136"/>
    </source>
</evidence>
<keyword evidence="9" id="KW-1185">Reference proteome</keyword>
<dbReference type="AlphaFoldDB" id="A0A316GFV1"/>
<proteinExistence type="inferred from homology"/>
<evidence type="ECO:0000256" key="2">
    <source>
        <dbReference type="ARBA" id="ARBA00009772"/>
    </source>
</evidence>
<comment type="caution">
    <text evidence="8">The sequence shown here is derived from an EMBL/GenBank/DDBJ whole genome shotgun (WGS) entry which is preliminary data.</text>
</comment>
<evidence type="ECO:0000256" key="3">
    <source>
        <dbReference type="ARBA" id="ARBA00022475"/>
    </source>
</evidence>
<keyword evidence="4 7" id="KW-0812">Transmembrane</keyword>
<evidence type="ECO:0000313" key="9">
    <source>
        <dbReference type="Proteomes" id="UP000245708"/>
    </source>
</evidence>
<dbReference type="PANTHER" id="PTHR30065">
    <property type="entry name" value="FLAGELLAR BIOSYNTHETIC PROTEIN FLIR"/>
    <property type="match status" value="1"/>
</dbReference>
<name>A0A316GFV1_9RHOB</name>
<feature type="transmembrane region" description="Helical" evidence="7">
    <location>
        <begin position="128"/>
        <end position="148"/>
    </location>
</feature>
<protein>
    <submittedName>
        <fullName evidence="8">Flagellar biosynthetic protein FliR</fullName>
    </submittedName>
</protein>
<keyword evidence="3" id="KW-1003">Cell membrane</keyword>
<accession>A0A316GFV1</accession>
<dbReference type="InterPro" id="IPR002010">
    <property type="entry name" value="T3SS_IM_R"/>
</dbReference>
<reference evidence="8 9" key="1">
    <citation type="submission" date="2018-05" db="EMBL/GenBank/DDBJ databases">
        <title>Genomic Encyclopedia of Type Strains, Phase IV (KMG-IV): sequencing the most valuable type-strain genomes for metagenomic binning, comparative biology and taxonomic classification.</title>
        <authorList>
            <person name="Goeker M."/>
        </authorList>
    </citation>
    <scope>NUCLEOTIDE SEQUENCE [LARGE SCALE GENOMIC DNA]</scope>
    <source>
        <strain evidence="8 9">DSM 16097</strain>
    </source>
</reference>
<evidence type="ECO:0000256" key="4">
    <source>
        <dbReference type="ARBA" id="ARBA00022692"/>
    </source>
</evidence>
<dbReference type="OrthoDB" id="9779817at2"/>
<feature type="transmembrane region" description="Helical" evidence="7">
    <location>
        <begin position="178"/>
        <end position="201"/>
    </location>
</feature>
<feature type="transmembrane region" description="Helical" evidence="7">
    <location>
        <begin position="45"/>
        <end position="62"/>
    </location>
</feature>
<dbReference type="Pfam" id="PF01311">
    <property type="entry name" value="Bac_export_1"/>
    <property type="match status" value="1"/>
</dbReference>
<evidence type="ECO:0000256" key="1">
    <source>
        <dbReference type="ARBA" id="ARBA00004651"/>
    </source>
</evidence>
<keyword evidence="6 7" id="KW-0472">Membrane</keyword>
<feature type="transmembrane region" description="Helical" evidence="7">
    <location>
        <begin position="12"/>
        <end position="33"/>
    </location>
</feature>
<sequence length="257" mass="26643">MMAALASLADAAQLWLAASMAVFLRIGACFLVLPGLGEAMIPVRVRLCAALAFATIVTPAILPDLPPMPDAMPPLAFFLTEAVAGLILGLALRLTVHALQIAGSIAAQATSLSQIMGGASPDPQPAMGALWMLAGMTLAVMAGLHVHLAEAFLRSYAILPIGTLPRPHDLGGWGTDRVAASFGLALSLAAPFLLASVLYNVALGVINKAMPQLMVAFVGAPAITWGGLFLMLITTPFLLPVWFEAFRAALAYPLGPP</sequence>
<keyword evidence="8" id="KW-0966">Cell projection</keyword>
<dbReference type="EMBL" id="QGGW01000006">
    <property type="protein sequence ID" value="PWK59805.1"/>
    <property type="molecule type" value="Genomic_DNA"/>
</dbReference>
<dbReference type="Proteomes" id="UP000245708">
    <property type="component" value="Unassembled WGS sequence"/>
</dbReference>
<dbReference type="RefSeq" id="WP_109668861.1">
    <property type="nucleotide sequence ID" value="NZ_QGGW01000006.1"/>
</dbReference>
<evidence type="ECO:0000313" key="8">
    <source>
        <dbReference type="EMBL" id="PWK59805.1"/>
    </source>
</evidence>
<comment type="subcellular location">
    <subcellularLocation>
        <location evidence="1">Cell membrane</location>
        <topology evidence="1">Multi-pass membrane protein</topology>
    </subcellularLocation>
</comment>